<feature type="domain" description="4Fe-4S ferredoxin-type" evidence="1">
    <location>
        <begin position="26"/>
        <end position="57"/>
    </location>
</feature>
<dbReference type="InterPro" id="IPR009051">
    <property type="entry name" value="Helical_ferredxn"/>
</dbReference>
<dbReference type="RefSeq" id="WP_082339850.1">
    <property type="nucleotide sequence ID" value="NZ_CP067341.1"/>
</dbReference>
<dbReference type="Pfam" id="PF14691">
    <property type="entry name" value="Fer4_20"/>
    <property type="match status" value="1"/>
</dbReference>
<dbReference type="InterPro" id="IPR028261">
    <property type="entry name" value="DPD_II"/>
</dbReference>
<dbReference type="InterPro" id="IPR017896">
    <property type="entry name" value="4Fe4S_Fe-S-bd"/>
</dbReference>
<keyword evidence="3" id="KW-1185">Reference proteome</keyword>
<evidence type="ECO:0000313" key="2">
    <source>
        <dbReference type="EMBL" id="QQP14085.1"/>
    </source>
</evidence>
<name>A0ABX7AVV0_9BACI</name>
<evidence type="ECO:0000313" key="3">
    <source>
        <dbReference type="Proteomes" id="UP000596049"/>
    </source>
</evidence>
<protein>
    <submittedName>
        <fullName evidence="2">NAD(P)-dependent oxidoreductase</fullName>
    </submittedName>
</protein>
<dbReference type="InterPro" id="IPR023753">
    <property type="entry name" value="FAD/NAD-binding_dom"/>
</dbReference>
<dbReference type="Proteomes" id="UP000596049">
    <property type="component" value="Chromosome"/>
</dbReference>
<sequence>MALNQENIMSQQLKRNFMELTSRMTKNEAIEEANRCLYCYDAPCIKACPTSIQIPNFIKKIASGNMKGSATTILEANPIGASCARVCPTEELCEGACVLNSSTKPIKIGELQRYATDWAMETNAQLFKQGQSNGQKVAIIGAGPAGLSAARELSRFGYHVTIYEAESKAGGLGSYGIVSFRLPNEVVDWEIEQIEKLGVEIKTNTAVGVDISAEDILAQYDSVILAVGMGAVPNLGIEGEDLDGVHDAIEFVRKTKMGTLTKNIVGKRVAVIGAGNTAIDGATSAVRLGADNVQILYRRTQKEMTAYKFEYEFAKQDGVEFKWLTAPKKIIGNEAGVVVGIECVKMKLGEAGADGRQRPEEIEGSNFIIEVDAVIKAIGQTRFVSLIEAFGLQHTNGVVDIDETTMQTSNAKVFACGDVVFGNGQGEAMVVTAVQQGKDAAYKTHQRLTSFSKSLL</sequence>
<accession>A0ABX7AVV0</accession>
<reference evidence="2 3" key="1">
    <citation type="submission" date="2020-01" db="EMBL/GenBank/DDBJ databases">
        <authorList>
            <person name="Liu G."/>
            <person name="Liu B."/>
        </authorList>
    </citation>
    <scope>NUCLEOTIDE SEQUENCE [LARGE SCALE GENOMIC DNA]</scope>
    <source>
        <strain evidence="2 3">FJAT-51161</strain>
    </source>
</reference>
<dbReference type="PRINTS" id="PR00419">
    <property type="entry name" value="ADXRDTASE"/>
</dbReference>
<proteinExistence type="predicted"/>
<gene>
    <name evidence="2" type="ORF">FJQ98_08715</name>
</gene>
<dbReference type="SUPFAM" id="SSF46548">
    <property type="entry name" value="alpha-helical ferredoxin"/>
    <property type="match status" value="1"/>
</dbReference>
<evidence type="ECO:0000259" key="1">
    <source>
        <dbReference type="PROSITE" id="PS51379"/>
    </source>
</evidence>
<dbReference type="PANTHER" id="PTHR42783:SF3">
    <property type="entry name" value="GLUTAMATE SYNTHASE [NADPH] SMALL CHAIN-RELATED"/>
    <property type="match status" value="1"/>
</dbReference>
<dbReference type="EMBL" id="CP067341">
    <property type="protein sequence ID" value="QQP14085.1"/>
    <property type="molecule type" value="Genomic_DNA"/>
</dbReference>
<dbReference type="PANTHER" id="PTHR42783">
    <property type="entry name" value="GLUTAMATE SYNTHASE [NADPH] SMALL CHAIN"/>
    <property type="match status" value="1"/>
</dbReference>
<dbReference type="SUPFAM" id="SSF51971">
    <property type="entry name" value="Nucleotide-binding domain"/>
    <property type="match status" value="1"/>
</dbReference>
<dbReference type="InterPro" id="IPR036188">
    <property type="entry name" value="FAD/NAD-bd_sf"/>
</dbReference>
<organism evidence="2 3">
    <name type="scientific">Lysinibacillus agricola</name>
    <dbReference type="NCBI Taxonomy" id="2590012"/>
    <lineage>
        <taxon>Bacteria</taxon>
        <taxon>Bacillati</taxon>
        <taxon>Bacillota</taxon>
        <taxon>Bacilli</taxon>
        <taxon>Bacillales</taxon>
        <taxon>Bacillaceae</taxon>
        <taxon>Lysinibacillus</taxon>
    </lineage>
</organism>
<dbReference type="Gene3D" id="1.10.1060.10">
    <property type="entry name" value="Alpha-helical ferredoxin"/>
    <property type="match status" value="1"/>
</dbReference>
<dbReference type="PROSITE" id="PS51379">
    <property type="entry name" value="4FE4S_FER_2"/>
    <property type="match status" value="1"/>
</dbReference>
<dbReference type="Pfam" id="PF07992">
    <property type="entry name" value="Pyr_redox_2"/>
    <property type="match status" value="1"/>
</dbReference>
<dbReference type="Gene3D" id="3.50.50.60">
    <property type="entry name" value="FAD/NAD(P)-binding domain"/>
    <property type="match status" value="2"/>
</dbReference>